<dbReference type="EMBL" id="AAWS01000069">
    <property type="protein sequence ID" value="EAY24442.1"/>
    <property type="molecule type" value="Genomic_DNA"/>
</dbReference>
<keyword evidence="2" id="KW-1185">Reference proteome</keyword>
<sequence length="256" mass="30353">MNNKNLHKLLLKNPQKFIASNEIQEIIRKTAYKFTSRGGIYGFSKDDLTQEILYVILEKKIGYIAQNYNPDITSIQGYMSRVAFNICLELLRKQQNKPVFKNSLDTDTENLLINERNDTTPESSFIENEIIEREVERLKSYLKMFAKYQHKFTLLLKLYCRIILTKQDFKNFAVGFSSKELDLYYQQFNKEYTEYSDKEIYKIITPLLNKVETKKNSPDSIRKWLDSKVSALKEVMNQSPHYQYDTEAFKNLIRLL</sequence>
<evidence type="ECO:0000313" key="1">
    <source>
        <dbReference type="EMBL" id="EAY24442.1"/>
    </source>
</evidence>
<comment type="caution">
    <text evidence="1">The sequence shown here is derived from an EMBL/GenBank/DDBJ whole genome shotgun (WGS) entry which is preliminary data.</text>
</comment>
<dbReference type="RefSeq" id="WP_002704794.1">
    <property type="nucleotide sequence ID" value="NZ_AAWS01000069.1"/>
</dbReference>
<evidence type="ECO:0000313" key="2">
    <source>
        <dbReference type="Proteomes" id="UP000004095"/>
    </source>
</evidence>
<name>A1ZYU5_MICM2</name>
<reference evidence="1 2" key="1">
    <citation type="submission" date="2007-01" db="EMBL/GenBank/DDBJ databases">
        <authorList>
            <person name="Haygood M."/>
            <person name="Podell S."/>
            <person name="Anderson C."/>
            <person name="Hopkinson B."/>
            <person name="Roe K."/>
            <person name="Barbeau K."/>
            <person name="Gaasterland T."/>
            <person name="Ferriera S."/>
            <person name="Johnson J."/>
            <person name="Kravitz S."/>
            <person name="Beeson K."/>
            <person name="Sutton G."/>
            <person name="Rogers Y.-H."/>
            <person name="Friedman R."/>
            <person name="Frazier M."/>
            <person name="Venter J.C."/>
        </authorList>
    </citation>
    <scope>NUCLEOTIDE SEQUENCE [LARGE SCALE GENOMIC DNA]</scope>
    <source>
        <strain evidence="1 2">ATCC 23134</strain>
    </source>
</reference>
<accession>A1ZYU5</accession>
<organism evidence="1 2">
    <name type="scientific">Microscilla marina ATCC 23134</name>
    <dbReference type="NCBI Taxonomy" id="313606"/>
    <lineage>
        <taxon>Bacteria</taxon>
        <taxon>Pseudomonadati</taxon>
        <taxon>Bacteroidota</taxon>
        <taxon>Cytophagia</taxon>
        <taxon>Cytophagales</taxon>
        <taxon>Microscillaceae</taxon>
        <taxon>Microscilla</taxon>
    </lineage>
</organism>
<proteinExistence type="predicted"/>
<protein>
    <submittedName>
        <fullName evidence="1">Uncharacterized protein</fullName>
    </submittedName>
</protein>
<dbReference type="Proteomes" id="UP000004095">
    <property type="component" value="Unassembled WGS sequence"/>
</dbReference>
<dbReference type="AlphaFoldDB" id="A1ZYU5"/>
<gene>
    <name evidence="1" type="ORF">M23134_06296</name>
</gene>
<dbReference type="OrthoDB" id="1541101at2"/>